<evidence type="ECO:0000256" key="2">
    <source>
        <dbReference type="ARBA" id="ARBA00022679"/>
    </source>
</evidence>
<comment type="caution">
    <text evidence="8">Lacks conserved residue(s) required for the propagation of feature annotation.</text>
</comment>
<reference evidence="10 11" key="1">
    <citation type="journal article" date="2018" name="Syst. Appl. Microbiol.">
        <title>Abditibacterium utsteinense sp. nov., the first cultivated member of candidate phylum FBP, isolated from ice-free Antarctic soil samples.</title>
        <authorList>
            <person name="Tahon G."/>
            <person name="Tytgat B."/>
            <person name="Lebbe L."/>
            <person name="Carlier A."/>
            <person name="Willems A."/>
        </authorList>
    </citation>
    <scope>NUCLEOTIDE SEQUENCE [LARGE SCALE GENOMIC DNA]</scope>
    <source>
        <strain evidence="10 11">LMG 29911</strain>
    </source>
</reference>
<dbReference type="HAMAP" id="MF_00316">
    <property type="entry name" value="MobA"/>
    <property type="match status" value="1"/>
</dbReference>
<feature type="binding site" evidence="8">
    <location>
        <position position="112"/>
    </location>
    <ligand>
        <name>GTP</name>
        <dbReference type="ChEBI" id="CHEBI:37565"/>
    </ligand>
</feature>
<dbReference type="InterPro" id="IPR013482">
    <property type="entry name" value="Molybde_CF_guanTrfase"/>
</dbReference>
<dbReference type="GO" id="GO:0005525">
    <property type="term" value="F:GTP binding"/>
    <property type="evidence" value="ECO:0007669"/>
    <property type="project" value="UniProtKB-UniRule"/>
</dbReference>
<dbReference type="PANTHER" id="PTHR19136:SF81">
    <property type="entry name" value="MOLYBDENUM COFACTOR GUANYLYLTRANSFERASE"/>
    <property type="match status" value="1"/>
</dbReference>
<feature type="binding site" evidence="8">
    <location>
        <begin position="22"/>
        <end position="24"/>
    </location>
    <ligand>
        <name>GTP</name>
        <dbReference type="ChEBI" id="CHEBI:37565"/>
    </ligand>
</feature>
<keyword evidence="10" id="KW-0548">Nucleotidyltransferase</keyword>
<evidence type="ECO:0000256" key="5">
    <source>
        <dbReference type="ARBA" id="ARBA00022842"/>
    </source>
</evidence>
<evidence type="ECO:0000256" key="7">
    <source>
        <dbReference type="ARBA" id="ARBA00023150"/>
    </source>
</evidence>
<comment type="domain">
    <text evidence="8">The N-terminal domain determines nucleotide recognition and specific binding, while the C-terminal domain determines the specific binding to the target protein.</text>
</comment>
<dbReference type="EC" id="2.7.7.77" evidence="8"/>
<comment type="caution">
    <text evidence="10">The sequence shown here is derived from an EMBL/GenBank/DDBJ whole genome shotgun (WGS) entry which is preliminary data.</text>
</comment>
<dbReference type="GO" id="GO:0046872">
    <property type="term" value="F:metal ion binding"/>
    <property type="evidence" value="ECO:0007669"/>
    <property type="project" value="UniProtKB-KW"/>
</dbReference>
<feature type="domain" description="MobA-like NTP transferase" evidence="9">
    <location>
        <begin position="20"/>
        <end position="162"/>
    </location>
</feature>
<evidence type="ECO:0000256" key="1">
    <source>
        <dbReference type="ARBA" id="ARBA00022490"/>
    </source>
</evidence>
<feature type="binding site" evidence="8">
    <location>
        <position position="80"/>
    </location>
    <ligand>
        <name>GTP</name>
        <dbReference type="ChEBI" id="CHEBI:37565"/>
    </ligand>
</feature>
<keyword evidence="6 8" id="KW-0342">GTP-binding</keyword>
<organism evidence="10 11">
    <name type="scientific">Abditibacterium utsteinense</name>
    <dbReference type="NCBI Taxonomy" id="1960156"/>
    <lineage>
        <taxon>Bacteria</taxon>
        <taxon>Pseudomonadati</taxon>
        <taxon>Abditibacteriota</taxon>
        <taxon>Abditibacteriia</taxon>
        <taxon>Abditibacteriales</taxon>
        <taxon>Abditibacteriaceae</taxon>
        <taxon>Abditibacterium</taxon>
    </lineage>
</organism>
<comment type="cofactor">
    <cofactor evidence="8">
        <name>Mg(2+)</name>
        <dbReference type="ChEBI" id="CHEBI:18420"/>
    </cofactor>
</comment>
<accession>A0A2S8SW31</accession>
<keyword evidence="11" id="KW-1185">Reference proteome</keyword>
<evidence type="ECO:0000313" key="11">
    <source>
        <dbReference type="Proteomes" id="UP000237684"/>
    </source>
</evidence>
<dbReference type="GO" id="GO:0005737">
    <property type="term" value="C:cytoplasm"/>
    <property type="evidence" value="ECO:0007669"/>
    <property type="project" value="UniProtKB-SubCell"/>
</dbReference>
<dbReference type="GO" id="GO:0061603">
    <property type="term" value="F:molybdenum cofactor guanylyltransferase activity"/>
    <property type="evidence" value="ECO:0007669"/>
    <property type="project" value="UniProtKB-EC"/>
</dbReference>
<dbReference type="PANTHER" id="PTHR19136">
    <property type="entry name" value="MOLYBDENUM COFACTOR GUANYLYLTRANSFERASE"/>
    <property type="match status" value="1"/>
</dbReference>
<dbReference type="InterPro" id="IPR025877">
    <property type="entry name" value="MobA-like_NTP_Trfase"/>
</dbReference>
<evidence type="ECO:0000256" key="4">
    <source>
        <dbReference type="ARBA" id="ARBA00022741"/>
    </source>
</evidence>
<comment type="similarity">
    <text evidence="8">Belongs to the MobA family.</text>
</comment>
<keyword evidence="3 8" id="KW-0479">Metal-binding</keyword>
<keyword evidence="4 8" id="KW-0547">Nucleotide-binding</keyword>
<dbReference type="SUPFAM" id="SSF53448">
    <property type="entry name" value="Nucleotide-diphospho-sugar transferases"/>
    <property type="match status" value="1"/>
</dbReference>
<evidence type="ECO:0000259" key="9">
    <source>
        <dbReference type="Pfam" id="PF12804"/>
    </source>
</evidence>
<dbReference type="EMBL" id="NIGF01000002">
    <property type="protein sequence ID" value="PQV65006.1"/>
    <property type="molecule type" value="Genomic_DNA"/>
</dbReference>
<keyword evidence="1 8" id="KW-0963">Cytoplasm</keyword>
<feature type="binding site" evidence="8">
    <location>
        <position position="112"/>
    </location>
    <ligand>
        <name>Mg(2+)</name>
        <dbReference type="ChEBI" id="CHEBI:18420"/>
    </ligand>
</feature>
<dbReference type="Proteomes" id="UP000237684">
    <property type="component" value="Unassembled WGS sequence"/>
</dbReference>
<dbReference type="FunCoup" id="A0A2S8SW31">
    <property type="interactions" value="103"/>
</dbReference>
<dbReference type="InParanoid" id="A0A2S8SW31"/>
<dbReference type="Pfam" id="PF12804">
    <property type="entry name" value="NTP_transf_3"/>
    <property type="match status" value="1"/>
</dbReference>
<proteinExistence type="inferred from homology"/>
<comment type="subcellular location">
    <subcellularLocation>
        <location evidence="8">Cytoplasm</location>
    </subcellularLocation>
</comment>
<gene>
    <name evidence="8" type="primary">mobA</name>
    <name evidence="10" type="ORF">B1R32_10213</name>
</gene>
<dbReference type="GO" id="GO:0006777">
    <property type="term" value="P:Mo-molybdopterin cofactor biosynthetic process"/>
    <property type="evidence" value="ECO:0007669"/>
    <property type="project" value="UniProtKB-KW"/>
</dbReference>
<comment type="function">
    <text evidence="8">Transfers a GMP moiety from GTP to Mo-molybdopterin (Mo-MPT) cofactor (Moco or molybdenum cofactor) to form Mo-molybdopterin guanine dinucleotide (Mo-MGD) cofactor.</text>
</comment>
<evidence type="ECO:0000256" key="6">
    <source>
        <dbReference type="ARBA" id="ARBA00023134"/>
    </source>
</evidence>
<dbReference type="InterPro" id="IPR029044">
    <property type="entry name" value="Nucleotide-diphossugar_trans"/>
</dbReference>
<keyword evidence="5 8" id="KW-0460">Magnesium</keyword>
<protein>
    <recommendedName>
        <fullName evidence="8">Probable molybdenum cofactor guanylyltransferase</fullName>
        <shortName evidence="8">MoCo guanylyltransferase</shortName>
        <ecNumber evidence="8">2.7.7.77</ecNumber>
    </recommendedName>
    <alternativeName>
        <fullName evidence="8">GTP:molybdopterin guanylyltransferase</fullName>
    </alternativeName>
    <alternativeName>
        <fullName evidence="8">Mo-MPT guanylyltransferase</fullName>
    </alternativeName>
    <alternativeName>
        <fullName evidence="8">Molybdopterin guanylyltransferase</fullName>
    </alternativeName>
    <alternativeName>
        <fullName evidence="8">Molybdopterin-guanine dinucleotide synthase</fullName>
        <shortName evidence="8">MGD synthase</shortName>
    </alternativeName>
</protein>
<dbReference type="Gene3D" id="3.90.550.10">
    <property type="entry name" value="Spore Coat Polysaccharide Biosynthesis Protein SpsA, Chain A"/>
    <property type="match status" value="1"/>
</dbReference>
<name>A0A2S8SW31_9BACT</name>
<evidence type="ECO:0000256" key="3">
    <source>
        <dbReference type="ARBA" id="ARBA00022723"/>
    </source>
</evidence>
<dbReference type="CDD" id="cd02503">
    <property type="entry name" value="MobA"/>
    <property type="match status" value="1"/>
</dbReference>
<feature type="binding site" evidence="8">
    <location>
        <position position="34"/>
    </location>
    <ligand>
        <name>GTP</name>
        <dbReference type="ChEBI" id="CHEBI:37565"/>
    </ligand>
</feature>
<sequence length="213" mass="23154">MNNADSAFGEDTTSDLPAIAILAGGKSRRMGRDKAQLEWNGVSWLEHTARVALDATPNVAIIGRNRPQLWPLKNVVFLEDAVSGAGPLGGVLAALRWAKNTKKNSVLALACDMPKLSVEAVSWIFKVAAQQRLQHGLAVRNDGRIEPLFSIYTTDCLALIGQRLACIETSPARFSLQSLIESGDFELVNAPFHIAARLLNLNTPQDLKVLTEK</sequence>
<keyword evidence="2 8" id="KW-0808">Transferase</keyword>
<comment type="catalytic activity">
    <reaction evidence="8">
        <text>Mo-molybdopterin + GTP + H(+) = Mo-molybdopterin guanine dinucleotide + diphosphate</text>
        <dbReference type="Rhea" id="RHEA:34243"/>
        <dbReference type="ChEBI" id="CHEBI:15378"/>
        <dbReference type="ChEBI" id="CHEBI:33019"/>
        <dbReference type="ChEBI" id="CHEBI:37565"/>
        <dbReference type="ChEBI" id="CHEBI:71302"/>
        <dbReference type="ChEBI" id="CHEBI:71310"/>
        <dbReference type="EC" id="2.7.7.77"/>
    </reaction>
</comment>
<keyword evidence="7 8" id="KW-0501">Molybdenum cofactor biosynthesis</keyword>
<dbReference type="AlphaFoldDB" id="A0A2S8SW31"/>
<evidence type="ECO:0000256" key="8">
    <source>
        <dbReference type="HAMAP-Rule" id="MF_00316"/>
    </source>
</evidence>
<evidence type="ECO:0000313" key="10">
    <source>
        <dbReference type="EMBL" id="PQV65006.1"/>
    </source>
</evidence>